<dbReference type="PANTHER" id="PTHR43798">
    <property type="entry name" value="MONOACYLGLYCEROL LIPASE"/>
    <property type="match status" value="1"/>
</dbReference>
<evidence type="ECO:0000313" key="3">
    <source>
        <dbReference type="Proteomes" id="UP001212741"/>
    </source>
</evidence>
<evidence type="ECO:0000259" key="1">
    <source>
        <dbReference type="Pfam" id="PF00561"/>
    </source>
</evidence>
<dbReference type="InterPro" id="IPR029058">
    <property type="entry name" value="AB_hydrolase_fold"/>
</dbReference>
<dbReference type="Gene3D" id="3.40.50.1820">
    <property type="entry name" value="alpha/beta hydrolase"/>
    <property type="match status" value="1"/>
</dbReference>
<feature type="domain" description="AB hydrolase-1" evidence="1">
    <location>
        <begin position="27"/>
        <end position="128"/>
    </location>
</feature>
<dbReference type="GO" id="GO:0016787">
    <property type="term" value="F:hydrolase activity"/>
    <property type="evidence" value="ECO:0007669"/>
    <property type="project" value="UniProtKB-KW"/>
</dbReference>
<accession>A0AAW6AM22</accession>
<dbReference type="InterPro" id="IPR050266">
    <property type="entry name" value="AB_hydrolase_sf"/>
</dbReference>
<sequence length="269" mass="28092">MDFTVENAGTTIACREYAGPDVSPDTPALVCVHGACVDGTFFDGIACELSRNYRVIAYDRRGCGGSSDAADGSYDLAAQAADLQAVIEHVGAPANVLAHSAGTLVALELLRTEPHLVARAILHEPAVSAEGVGMGAAPVLLDMIAAGKVSRALRLFLGALGDLDPEAPGTTEAEVKHALRNGRCFMANEYGTNMTYVPNWDSVCASKSVAAVLLGELSVDTPREAGTRAAAEYLDCPLVTIPGAHNGLRDRPVTAANAVRDVLERLHAR</sequence>
<organism evidence="2 3">
    <name type="scientific">Collinsella aerofaciens</name>
    <dbReference type="NCBI Taxonomy" id="74426"/>
    <lineage>
        <taxon>Bacteria</taxon>
        <taxon>Bacillati</taxon>
        <taxon>Actinomycetota</taxon>
        <taxon>Coriobacteriia</taxon>
        <taxon>Coriobacteriales</taxon>
        <taxon>Coriobacteriaceae</taxon>
        <taxon>Collinsella</taxon>
    </lineage>
</organism>
<reference evidence="2" key="1">
    <citation type="submission" date="2023-01" db="EMBL/GenBank/DDBJ databases">
        <title>Human gut microbiome strain richness.</title>
        <authorList>
            <person name="Chen-Liaw A."/>
        </authorList>
    </citation>
    <scope>NUCLEOTIDE SEQUENCE</scope>
    <source>
        <strain evidence="2">D54st1_D6_D54t1_190329</strain>
    </source>
</reference>
<dbReference type="SUPFAM" id="SSF53474">
    <property type="entry name" value="alpha/beta-Hydrolases"/>
    <property type="match status" value="1"/>
</dbReference>
<dbReference type="PANTHER" id="PTHR43798:SF33">
    <property type="entry name" value="HYDROLASE, PUTATIVE (AFU_ORTHOLOGUE AFUA_2G14860)-RELATED"/>
    <property type="match status" value="1"/>
</dbReference>
<dbReference type="RefSeq" id="WP_195520684.1">
    <property type="nucleotide sequence ID" value="NZ_JADNPG010000005.1"/>
</dbReference>
<proteinExistence type="predicted"/>
<dbReference type="GO" id="GO:0016020">
    <property type="term" value="C:membrane"/>
    <property type="evidence" value="ECO:0007669"/>
    <property type="project" value="TreeGrafter"/>
</dbReference>
<dbReference type="EMBL" id="JAQLEC010000017">
    <property type="protein sequence ID" value="MDB1839096.1"/>
    <property type="molecule type" value="Genomic_DNA"/>
</dbReference>
<name>A0AAW6AM22_9ACTN</name>
<keyword evidence="2" id="KW-0378">Hydrolase</keyword>
<dbReference type="InterPro" id="IPR000073">
    <property type="entry name" value="AB_hydrolase_1"/>
</dbReference>
<protein>
    <submittedName>
        <fullName evidence="2">Alpha/beta hydrolase</fullName>
    </submittedName>
</protein>
<gene>
    <name evidence="2" type="ORF">PMW86_05780</name>
</gene>
<evidence type="ECO:0000313" key="2">
    <source>
        <dbReference type="EMBL" id="MDB1839096.1"/>
    </source>
</evidence>
<comment type="caution">
    <text evidence="2">The sequence shown here is derived from an EMBL/GenBank/DDBJ whole genome shotgun (WGS) entry which is preliminary data.</text>
</comment>
<dbReference type="Pfam" id="PF00561">
    <property type="entry name" value="Abhydrolase_1"/>
    <property type="match status" value="1"/>
</dbReference>
<dbReference type="AlphaFoldDB" id="A0AAW6AM22"/>
<dbReference type="Proteomes" id="UP001212741">
    <property type="component" value="Unassembled WGS sequence"/>
</dbReference>